<evidence type="ECO:0000313" key="3">
    <source>
        <dbReference type="Proteomes" id="UP001165652"/>
    </source>
</evidence>
<dbReference type="Proteomes" id="UP001165652">
    <property type="component" value="Unassembled WGS sequence"/>
</dbReference>
<dbReference type="RefSeq" id="WP_272780438.1">
    <property type="nucleotide sequence ID" value="NZ_JAQQLI010000081.1"/>
</dbReference>
<organism evidence="2 3">
    <name type="scientific">Rhodoplanes tepidamans</name>
    <name type="common">Rhodoplanes cryptolactis</name>
    <dbReference type="NCBI Taxonomy" id="200616"/>
    <lineage>
        <taxon>Bacteria</taxon>
        <taxon>Pseudomonadati</taxon>
        <taxon>Pseudomonadota</taxon>
        <taxon>Alphaproteobacteria</taxon>
        <taxon>Hyphomicrobiales</taxon>
        <taxon>Nitrobacteraceae</taxon>
        <taxon>Rhodoplanes</taxon>
    </lineage>
</organism>
<dbReference type="EMBL" id="JAQQLI010000081">
    <property type="protein sequence ID" value="MDC7789616.1"/>
    <property type="molecule type" value="Genomic_DNA"/>
</dbReference>
<name>A0ABT5JIQ9_RHOTP</name>
<feature type="signal peptide" evidence="1">
    <location>
        <begin position="1"/>
        <end position="27"/>
    </location>
</feature>
<reference evidence="2" key="1">
    <citation type="journal article" date="2023" name="Microbiol Resour">
        <title>Genome Sequences of Rhodoplanes serenus and Two Thermotolerant Strains, Rhodoplanes tepidamans and 'Rhodoplanes cryptolactis,' Further Refine the Genus.</title>
        <authorList>
            <person name="Rayyan A.A."/>
            <person name="Kyndt J.A."/>
        </authorList>
    </citation>
    <scope>NUCLEOTIDE SEQUENCE</scope>
    <source>
        <strain evidence="2">DSM 9987</strain>
    </source>
</reference>
<feature type="chain" id="PRO_5045250178" evidence="1">
    <location>
        <begin position="28"/>
        <end position="79"/>
    </location>
</feature>
<protein>
    <submittedName>
        <fullName evidence="2">Uncharacterized protein</fullName>
    </submittedName>
</protein>
<evidence type="ECO:0000256" key="1">
    <source>
        <dbReference type="SAM" id="SignalP"/>
    </source>
</evidence>
<comment type="caution">
    <text evidence="2">The sequence shown here is derived from an EMBL/GenBank/DDBJ whole genome shotgun (WGS) entry which is preliminary data.</text>
</comment>
<keyword evidence="1" id="KW-0732">Signal</keyword>
<sequence length="79" mass="8593">MISSRLTLVAVIAAVGLGSLAVAPATAAPGDFGFLKDVNPEFKRCLARVGAGMSPEKRKRLERQMHLACDQYYPAFKKR</sequence>
<keyword evidence="3" id="KW-1185">Reference proteome</keyword>
<evidence type="ECO:0000313" key="2">
    <source>
        <dbReference type="EMBL" id="MDC7789616.1"/>
    </source>
</evidence>
<reference evidence="2" key="2">
    <citation type="submission" date="2023-02" db="EMBL/GenBank/DDBJ databases">
        <authorList>
            <person name="Rayyan A."/>
            <person name="Meyer T."/>
            <person name="Kyndt J.A."/>
        </authorList>
    </citation>
    <scope>NUCLEOTIDE SEQUENCE</scope>
    <source>
        <strain evidence="2">DSM 9987</strain>
    </source>
</reference>
<accession>A0ABT5JIQ9</accession>
<gene>
    <name evidence="2" type="ORF">PQJ73_28390</name>
</gene>
<proteinExistence type="predicted"/>